<dbReference type="EMBL" id="JBHSQJ010000173">
    <property type="protein sequence ID" value="MFC5911525.1"/>
    <property type="molecule type" value="Genomic_DNA"/>
</dbReference>
<accession>A0ABW1G9Q6</accession>
<proteinExistence type="predicted"/>
<evidence type="ECO:0000256" key="4">
    <source>
        <dbReference type="ARBA" id="ARBA00023136"/>
    </source>
</evidence>
<dbReference type="Pfam" id="PF07291">
    <property type="entry name" value="MauE"/>
    <property type="match status" value="1"/>
</dbReference>
<comment type="caution">
    <text evidence="7">The sequence shown here is derived from an EMBL/GenBank/DDBJ whole genome shotgun (WGS) entry which is preliminary data.</text>
</comment>
<reference evidence="8" key="1">
    <citation type="journal article" date="2019" name="Int. J. Syst. Evol. Microbiol.">
        <title>The Global Catalogue of Microorganisms (GCM) 10K type strain sequencing project: providing services to taxonomists for standard genome sequencing and annotation.</title>
        <authorList>
            <consortium name="The Broad Institute Genomics Platform"/>
            <consortium name="The Broad Institute Genome Sequencing Center for Infectious Disease"/>
            <person name="Wu L."/>
            <person name="Ma J."/>
        </authorList>
    </citation>
    <scope>NUCLEOTIDE SEQUENCE [LARGE SCALE GENOMIC DNA]</scope>
    <source>
        <strain evidence="8">JCM 4816</strain>
    </source>
</reference>
<evidence type="ECO:0000256" key="5">
    <source>
        <dbReference type="SAM" id="Phobius"/>
    </source>
</evidence>
<keyword evidence="4 5" id="KW-0472">Membrane</keyword>
<keyword evidence="8" id="KW-1185">Reference proteome</keyword>
<evidence type="ECO:0000259" key="6">
    <source>
        <dbReference type="Pfam" id="PF07291"/>
    </source>
</evidence>
<dbReference type="InterPro" id="IPR009908">
    <property type="entry name" value="Methylamine_util_MauE"/>
</dbReference>
<comment type="subcellular location">
    <subcellularLocation>
        <location evidence="1">Membrane</location>
        <topology evidence="1">Multi-pass membrane protein</topology>
    </subcellularLocation>
</comment>
<feature type="transmembrane region" description="Helical" evidence="5">
    <location>
        <begin position="93"/>
        <end position="114"/>
    </location>
</feature>
<feature type="transmembrane region" description="Helical" evidence="5">
    <location>
        <begin position="65"/>
        <end position="86"/>
    </location>
</feature>
<feature type="transmembrane region" description="Helical" evidence="5">
    <location>
        <begin position="21"/>
        <end position="41"/>
    </location>
</feature>
<evidence type="ECO:0000256" key="2">
    <source>
        <dbReference type="ARBA" id="ARBA00022692"/>
    </source>
</evidence>
<evidence type="ECO:0000256" key="1">
    <source>
        <dbReference type="ARBA" id="ARBA00004141"/>
    </source>
</evidence>
<evidence type="ECO:0000313" key="8">
    <source>
        <dbReference type="Proteomes" id="UP001596174"/>
    </source>
</evidence>
<protein>
    <submittedName>
        <fullName evidence="7">MauE/DoxX family redox-associated membrane protein</fullName>
    </submittedName>
</protein>
<dbReference type="RefSeq" id="WP_380590639.1">
    <property type="nucleotide sequence ID" value="NZ_JBHSQJ010000173.1"/>
</dbReference>
<sequence>MVVQEASGRRARAAGSRTEPGWSVGIGTAARLGLAVVWAWAGLAKIDDPAAAEQAVRAYRLLPEALVPAFGFGLPFLELALALLLLVGFGTRIAAALSAVLFLVYIGSIASVWARGISIDCGCFGGGGAVAASHTAYWQEILRDCGFLLLAGWLLWRPRTFLAADSLLADGPSARRSGWA</sequence>
<gene>
    <name evidence="7" type="ORF">ACFP3V_30505</name>
</gene>
<dbReference type="Proteomes" id="UP001596174">
    <property type="component" value="Unassembled WGS sequence"/>
</dbReference>
<feature type="domain" description="Methylamine utilisation protein MauE" evidence="6">
    <location>
        <begin position="27"/>
        <end position="157"/>
    </location>
</feature>
<keyword evidence="3 5" id="KW-1133">Transmembrane helix</keyword>
<name>A0ABW1G9Q6_9ACTN</name>
<evidence type="ECO:0000313" key="7">
    <source>
        <dbReference type="EMBL" id="MFC5911525.1"/>
    </source>
</evidence>
<keyword evidence="2 5" id="KW-0812">Transmembrane</keyword>
<organism evidence="7 8">
    <name type="scientific">Streptacidiphilus monticola</name>
    <dbReference type="NCBI Taxonomy" id="2161674"/>
    <lineage>
        <taxon>Bacteria</taxon>
        <taxon>Bacillati</taxon>
        <taxon>Actinomycetota</taxon>
        <taxon>Actinomycetes</taxon>
        <taxon>Kitasatosporales</taxon>
        <taxon>Streptomycetaceae</taxon>
        <taxon>Streptacidiphilus</taxon>
    </lineage>
</organism>
<evidence type="ECO:0000256" key="3">
    <source>
        <dbReference type="ARBA" id="ARBA00022989"/>
    </source>
</evidence>